<sequence>MEDLKQTTLPLIAALVLTAPFSYAGTDKLTVMTRNVYLGADIFKVVEAAMTDPTTVPLAVTAAFQEVQQTDFTERAEALAVEIKRYRPDAIGLQEVSIFYTQTPSDFGYAAQGYPERAADTVYIDYLSVLQAALEARGLHYTVAASVTNADIEVPMVTGVSDSGPLLSDLRMVDHDVILVSRKTMASNPLTGNYTYNAAVDVAGSSLEFTRGYAAVDITVKGDTYRFVNTHLETGGSEPFKSLQAVQMTELLGIMDMTNTNGIPTILVGDFNSAPGEDAFVSASGIPGLDGLALVPPYLQAVASGYADAWLEQKRPGAGLTCCFSSTVNGPDSELSERIDHIFLAAPERTRVKVQAKVVGDDVFDMTPGGLWPSDHAGVVARIMLKSRGR</sequence>
<evidence type="ECO:0000313" key="10">
    <source>
        <dbReference type="EMBL" id="GAA3955919.1"/>
    </source>
</evidence>
<dbReference type="SUPFAM" id="SSF56219">
    <property type="entry name" value="DNase I-like"/>
    <property type="match status" value="1"/>
</dbReference>
<name>A0ABP7NX46_9GAMM</name>
<evidence type="ECO:0000256" key="2">
    <source>
        <dbReference type="ARBA" id="ARBA00001946"/>
    </source>
</evidence>
<evidence type="ECO:0000256" key="7">
    <source>
        <dbReference type="ARBA" id="ARBA00022842"/>
    </source>
</evidence>
<keyword evidence="8" id="KW-0234">DNA repair</keyword>
<dbReference type="InterPro" id="IPR005135">
    <property type="entry name" value="Endo/exonuclease/phosphatase"/>
</dbReference>
<keyword evidence="6" id="KW-0378">Hydrolase</keyword>
<evidence type="ECO:0000256" key="3">
    <source>
        <dbReference type="ARBA" id="ARBA00022722"/>
    </source>
</evidence>
<keyword evidence="7" id="KW-0460">Magnesium</keyword>
<dbReference type="Pfam" id="PF03372">
    <property type="entry name" value="Exo_endo_phos"/>
    <property type="match status" value="1"/>
</dbReference>
<evidence type="ECO:0000256" key="6">
    <source>
        <dbReference type="ARBA" id="ARBA00022801"/>
    </source>
</evidence>
<keyword evidence="4" id="KW-0479">Metal-binding</keyword>
<evidence type="ECO:0000259" key="9">
    <source>
        <dbReference type="Pfam" id="PF03372"/>
    </source>
</evidence>
<proteinExistence type="predicted"/>
<keyword evidence="5" id="KW-0227">DNA damage</keyword>
<evidence type="ECO:0000256" key="4">
    <source>
        <dbReference type="ARBA" id="ARBA00022723"/>
    </source>
</evidence>
<dbReference type="PANTHER" id="PTHR15822">
    <property type="entry name" value="TRAF AND TNF RECEPTOR-ASSOCIATED PROTEIN"/>
    <property type="match status" value="1"/>
</dbReference>
<protein>
    <recommendedName>
        <fullName evidence="9">Endonuclease/exonuclease/phosphatase domain-containing protein</fullName>
    </recommendedName>
</protein>
<feature type="domain" description="Endonuclease/exonuclease/phosphatase" evidence="9">
    <location>
        <begin position="74"/>
        <end position="376"/>
    </location>
</feature>
<accession>A0ABP7NX46</accession>
<organism evidence="10 11">
    <name type="scientific">Allohahella marinimesophila</name>
    <dbReference type="NCBI Taxonomy" id="1054972"/>
    <lineage>
        <taxon>Bacteria</taxon>
        <taxon>Pseudomonadati</taxon>
        <taxon>Pseudomonadota</taxon>
        <taxon>Gammaproteobacteria</taxon>
        <taxon>Oceanospirillales</taxon>
        <taxon>Hahellaceae</taxon>
        <taxon>Allohahella</taxon>
    </lineage>
</organism>
<gene>
    <name evidence="10" type="ORF">GCM10022278_13100</name>
</gene>
<evidence type="ECO:0000256" key="8">
    <source>
        <dbReference type="ARBA" id="ARBA00023204"/>
    </source>
</evidence>
<dbReference type="Proteomes" id="UP001501337">
    <property type="component" value="Unassembled WGS sequence"/>
</dbReference>
<dbReference type="InterPro" id="IPR051547">
    <property type="entry name" value="TDP2-like"/>
</dbReference>
<keyword evidence="3" id="KW-0540">Nuclease</keyword>
<reference evidence="11" key="1">
    <citation type="journal article" date="2019" name="Int. J. Syst. Evol. Microbiol.">
        <title>The Global Catalogue of Microorganisms (GCM) 10K type strain sequencing project: providing services to taxonomists for standard genome sequencing and annotation.</title>
        <authorList>
            <consortium name="The Broad Institute Genomics Platform"/>
            <consortium name="The Broad Institute Genome Sequencing Center for Infectious Disease"/>
            <person name="Wu L."/>
            <person name="Ma J."/>
        </authorList>
    </citation>
    <scope>NUCLEOTIDE SEQUENCE [LARGE SCALE GENOMIC DNA]</scope>
    <source>
        <strain evidence="11">JCM 17555</strain>
    </source>
</reference>
<dbReference type="EMBL" id="BAABBO010000007">
    <property type="protein sequence ID" value="GAA3955919.1"/>
    <property type="molecule type" value="Genomic_DNA"/>
</dbReference>
<keyword evidence="11" id="KW-1185">Reference proteome</keyword>
<comment type="cofactor">
    <cofactor evidence="2">
        <name>Mg(2+)</name>
        <dbReference type="ChEBI" id="CHEBI:18420"/>
    </cofactor>
</comment>
<dbReference type="PANTHER" id="PTHR15822:SF4">
    <property type="entry name" value="TYROSYL-DNA PHOSPHODIESTERASE 2"/>
    <property type="match status" value="1"/>
</dbReference>
<evidence type="ECO:0000256" key="5">
    <source>
        <dbReference type="ARBA" id="ARBA00022763"/>
    </source>
</evidence>
<comment type="caution">
    <text evidence="10">The sequence shown here is derived from an EMBL/GenBank/DDBJ whole genome shotgun (WGS) entry which is preliminary data.</text>
</comment>
<dbReference type="RefSeq" id="WP_344804526.1">
    <property type="nucleotide sequence ID" value="NZ_BAABBO010000007.1"/>
</dbReference>
<evidence type="ECO:0000256" key="1">
    <source>
        <dbReference type="ARBA" id="ARBA00001936"/>
    </source>
</evidence>
<evidence type="ECO:0000313" key="11">
    <source>
        <dbReference type="Proteomes" id="UP001501337"/>
    </source>
</evidence>
<comment type="cofactor">
    <cofactor evidence="1">
        <name>Mn(2+)</name>
        <dbReference type="ChEBI" id="CHEBI:29035"/>
    </cofactor>
</comment>
<dbReference type="InterPro" id="IPR036691">
    <property type="entry name" value="Endo/exonu/phosph_ase_sf"/>
</dbReference>
<dbReference type="Gene3D" id="3.60.10.10">
    <property type="entry name" value="Endonuclease/exonuclease/phosphatase"/>
    <property type="match status" value="1"/>
</dbReference>